<evidence type="ECO:0000256" key="6">
    <source>
        <dbReference type="ARBA" id="ARBA00023012"/>
    </source>
</evidence>
<reference evidence="8 9" key="1">
    <citation type="submission" date="2023-11" db="EMBL/GenBank/DDBJ databases">
        <title>Analysis of the Genomes of Mucilaginibacter gossypii cycad 4 and M. sabulilitoris SNA2: microbes with the potential for plant growth promotion.</title>
        <authorList>
            <person name="Hirsch A.M."/>
            <person name="Humm E."/>
            <person name="Rubbi M."/>
            <person name="Del Vecchio G."/>
            <person name="Ha S.M."/>
            <person name="Pellegrini M."/>
            <person name="Gunsalus R.P."/>
        </authorList>
    </citation>
    <scope>NUCLEOTIDE SEQUENCE [LARGE SCALE GENOMIC DNA]</scope>
    <source>
        <strain evidence="8 9">SNA2</strain>
    </source>
</reference>
<feature type="domain" description="Histidine kinase" evidence="7">
    <location>
        <begin position="24"/>
        <end position="239"/>
    </location>
</feature>
<comment type="catalytic activity">
    <reaction evidence="1">
        <text>ATP + protein L-histidine = ADP + protein N-phospho-L-histidine.</text>
        <dbReference type="EC" id="2.7.13.3"/>
    </reaction>
</comment>
<protein>
    <recommendedName>
        <fullName evidence="2">histidine kinase</fullName>
        <ecNumber evidence="2">2.7.13.3</ecNumber>
    </recommendedName>
</protein>
<name>A0ABZ0TRI8_9SPHI</name>
<dbReference type="CDD" id="cd00082">
    <property type="entry name" value="HisKA"/>
    <property type="match status" value="1"/>
</dbReference>
<dbReference type="Pfam" id="PF00512">
    <property type="entry name" value="HisKA"/>
    <property type="match status" value="1"/>
</dbReference>
<dbReference type="EMBL" id="CP139558">
    <property type="protein sequence ID" value="WPU95741.1"/>
    <property type="molecule type" value="Genomic_DNA"/>
</dbReference>
<dbReference type="Pfam" id="PF02518">
    <property type="entry name" value="HATPase_c"/>
    <property type="match status" value="1"/>
</dbReference>
<gene>
    <name evidence="8" type="ORF">SNE25_09445</name>
</gene>
<dbReference type="InterPro" id="IPR036890">
    <property type="entry name" value="HATPase_C_sf"/>
</dbReference>
<dbReference type="PROSITE" id="PS50109">
    <property type="entry name" value="HIS_KIN"/>
    <property type="match status" value="1"/>
</dbReference>
<sequence length="239" mass="27369">MSKIARDITAQKQEEQRKNDFIGMVSHELKTPLTSLTAIIQMAQRKLLQHEEPFLSEAMEKANFQARRMAAMINGFLNLSRLEAGKLLIEKQTFDLDRLLRDILEETRLTVTSHVFSLEECDHITVHADRDKISSVISNLISNAVKYSSKSRLIDIRCKLQNKVVIVSVKDEGMGIQSEDLAHIFDRYYRVETSRTRHISGFGIGLYLSAEIIKRHGGEIWAESELDKGTIFYFSLPIK</sequence>
<proteinExistence type="predicted"/>
<keyword evidence="9" id="KW-1185">Reference proteome</keyword>
<dbReference type="SMART" id="SM00388">
    <property type="entry name" value="HisKA"/>
    <property type="match status" value="1"/>
</dbReference>
<evidence type="ECO:0000256" key="3">
    <source>
        <dbReference type="ARBA" id="ARBA00022553"/>
    </source>
</evidence>
<evidence type="ECO:0000256" key="5">
    <source>
        <dbReference type="ARBA" id="ARBA00022777"/>
    </source>
</evidence>
<dbReference type="Gene3D" id="3.30.565.10">
    <property type="entry name" value="Histidine kinase-like ATPase, C-terminal domain"/>
    <property type="match status" value="1"/>
</dbReference>
<evidence type="ECO:0000313" key="9">
    <source>
        <dbReference type="Proteomes" id="UP001324380"/>
    </source>
</evidence>
<keyword evidence="6" id="KW-0902">Two-component regulatory system</keyword>
<accession>A0ABZ0TRI8</accession>
<dbReference type="SUPFAM" id="SSF47384">
    <property type="entry name" value="Homodimeric domain of signal transducing histidine kinase"/>
    <property type="match status" value="1"/>
</dbReference>
<keyword evidence="8" id="KW-0067">ATP-binding</keyword>
<dbReference type="PANTHER" id="PTHR45453">
    <property type="entry name" value="PHOSPHATE REGULON SENSOR PROTEIN PHOR"/>
    <property type="match status" value="1"/>
</dbReference>
<dbReference type="InterPro" id="IPR003594">
    <property type="entry name" value="HATPase_dom"/>
</dbReference>
<dbReference type="InterPro" id="IPR003661">
    <property type="entry name" value="HisK_dim/P_dom"/>
</dbReference>
<dbReference type="InterPro" id="IPR050351">
    <property type="entry name" value="BphY/WalK/GraS-like"/>
</dbReference>
<dbReference type="SMART" id="SM00387">
    <property type="entry name" value="HATPase_c"/>
    <property type="match status" value="1"/>
</dbReference>
<organism evidence="8 9">
    <name type="scientific">Mucilaginibacter sabulilitoris</name>
    <dbReference type="NCBI Taxonomy" id="1173583"/>
    <lineage>
        <taxon>Bacteria</taxon>
        <taxon>Pseudomonadati</taxon>
        <taxon>Bacteroidota</taxon>
        <taxon>Sphingobacteriia</taxon>
        <taxon>Sphingobacteriales</taxon>
        <taxon>Sphingobacteriaceae</taxon>
        <taxon>Mucilaginibacter</taxon>
    </lineage>
</organism>
<evidence type="ECO:0000259" key="7">
    <source>
        <dbReference type="PROSITE" id="PS50109"/>
    </source>
</evidence>
<dbReference type="EC" id="2.7.13.3" evidence="2"/>
<dbReference type="PANTHER" id="PTHR45453:SF1">
    <property type="entry name" value="PHOSPHATE REGULON SENSOR PROTEIN PHOR"/>
    <property type="match status" value="1"/>
</dbReference>
<dbReference type="GO" id="GO:0005524">
    <property type="term" value="F:ATP binding"/>
    <property type="evidence" value="ECO:0007669"/>
    <property type="project" value="UniProtKB-KW"/>
</dbReference>
<dbReference type="RefSeq" id="WP_321564847.1">
    <property type="nucleotide sequence ID" value="NZ_CP139558.1"/>
</dbReference>
<evidence type="ECO:0000256" key="1">
    <source>
        <dbReference type="ARBA" id="ARBA00000085"/>
    </source>
</evidence>
<keyword evidence="3" id="KW-0597">Phosphoprotein</keyword>
<keyword evidence="4" id="KW-0808">Transferase</keyword>
<dbReference type="PRINTS" id="PR00344">
    <property type="entry name" value="BCTRLSENSOR"/>
</dbReference>
<evidence type="ECO:0000313" key="8">
    <source>
        <dbReference type="EMBL" id="WPU95741.1"/>
    </source>
</evidence>
<evidence type="ECO:0000256" key="4">
    <source>
        <dbReference type="ARBA" id="ARBA00022679"/>
    </source>
</evidence>
<evidence type="ECO:0000256" key="2">
    <source>
        <dbReference type="ARBA" id="ARBA00012438"/>
    </source>
</evidence>
<dbReference type="InterPro" id="IPR036097">
    <property type="entry name" value="HisK_dim/P_sf"/>
</dbReference>
<keyword evidence="5" id="KW-0418">Kinase</keyword>
<keyword evidence="8" id="KW-0547">Nucleotide-binding</keyword>
<dbReference type="Proteomes" id="UP001324380">
    <property type="component" value="Chromosome"/>
</dbReference>
<dbReference type="Gene3D" id="1.10.287.130">
    <property type="match status" value="1"/>
</dbReference>
<dbReference type="InterPro" id="IPR005467">
    <property type="entry name" value="His_kinase_dom"/>
</dbReference>
<dbReference type="InterPro" id="IPR004358">
    <property type="entry name" value="Sig_transdc_His_kin-like_C"/>
</dbReference>
<dbReference type="SUPFAM" id="SSF55874">
    <property type="entry name" value="ATPase domain of HSP90 chaperone/DNA topoisomerase II/histidine kinase"/>
    <property type="match status" value="1"/>
</dbReference>